<organism evidence="1 2">
    <name type="scientific">Desertifilum tharense IPPAS B-1220</name>
    <dbReference type="NCBI Taxonomy" id="1781255"/>
    <lineage>
        <taxon>Bacteria</taxon>
        <taxon>Bacillati</taxon>
        <taxon>Cyanobacteriota</taxon>
        <taxon>Cyanophyceae</taxon>
        <taxon>Desertifilales</taxon>
        <taxon>Desertifilaceae</taxon>
        <taxon>Desertifilum</taxon>
    </lineage>
</organism>
<name>A0ACD5GV58_9CYAN</name>
<sequence>MVTVSLGWTSPQPALAAVSLDLSIPPQLSKLLSNKQLVADAKNFLNATPETVCRAYLDQLRGTDTLKWQILQKGVAATWTITQAIPSASAAGAGALSGYAGIASAVSQLGLGGITTAIAGMMGSSVTGAAATAVVTSAVGGTVSDGNNPRRRNGCGGCWHLSLEQIHSR</sequence>
<proteinExistence type="predicted"/>
<gene>
    <name evidence="1" type="ORF">BH720_002705</name>
</gene>
<protein>
    <submittedName>
        <fullName evidence="1">Uncharacterized protein</fullName>
    </submittedName>
</protein>
<reference evidence="1 2" key="1">
    <citation type="journal article" date="2016" name="Genome Announc.">
        <title>Draft Genome Sequence of the Thermotolerant Cyanobacterium Desertifilum sp. IPPAS B-1220.</title>
        <authorList>
            <person name="Mironov K.S."/>
            <person name="Sinetova M.A."/>
            <person name="Bolatkhan K."/>
            <person name="Zayadan B.K."/>
            <person name="Ustinova V.V."/>
            <person name="Kupriyanova E.V."/>
            <person name="Skrypnik A.N."/>
            <person name="Gogoleva N.E."/>
            <person name="Gogolev Y.V."/>
            <person name="Los D.A."/>
        </authorList>
    </citation>
    <scope>NUCLEOTIDE SEQUENCE [LARGE SCALE GENOMIC DNA]</scope>
    <source>
        <strain evidence="1 2">IPPAS B-1220</strain>
    </source>
</reference>
<keyword evidence="2" id="KW-1185">Reference proteome</keyword>
<accession>A0ACD5GV58</accession>
<evidence type="ECO:0000313" key="1">
    <source>
        <dbReference type="EMBL" id="XPM64865.1"/>
    </source>
</evidence>
<dbReference type="EMBL" id="CP182909">
    <property type="protein sequence ID" value="XPM64865.1"/>
    <property type="molecule type" value="Genomic_DNA"/>
</dbReference>
<dbReference type="Proteomes" id="UP000095472">
    <property type="component" value="Chromosome"/>
</dbReference>
<evidence type="ECO:0000313" key="2">
    <source>
        <dbReference type="Proteomes" id="UP000095472"/>
    </source>
</evidence>